<feature type="transmembrane region" description="Helical" evidence="7">
    <location>
        <begin position="370"/>
        <end position="391"/>
    </location>
</feature>
<feature type="transmembrane region" description="Helical" evidence="7">
    <location>
        <begin position="259"/>
        <end position="277"/>
    </location>
</feature>
<dbReference type="Proteomes" id="UP000549617">
    <property type="component" value="Unassembled WGS sequence"/>
</dbReference>
<feature type="transmembrane region" description="Helical" evidence="7">
    <location>
        <begin position="297"/>
        <end position="319"/>
    </location>
</feature>
<dbReference type="InterPro" id="IPR052031">
    <property type="entry name" value="Membrane_Transporter-Flippase"/>
</dbReference>
<keyword evidence="3" id="KW-1003">Cell membrane</keyword>
<feature type="transmembrane region" description="Helical" evidence="7">
    <location>
        <begin position="100"/>
        <end position="122"/>
    </location>
</feature>
<feature type="transmembrane region" description="Helical" evidence="7">
    <location>
        <begin position="142"/>
        <end position="162"/>
    </location>
</feature>
<sequence length="486" mass="51559">MASAADTKSGPRDLTTGPISRTLLVFALPTLGSNILQSLNGSINTIWVGRFLGEGALAATSNANLVMFLMFSGVFGFGMAATIMIGQSMGRRDVDGVRRALGSAIGLFVLMSAVIATLGWIFAPALLRLLATPADAFPLALAYLRVIFLSMPPSFLMVLLTMGLRGTGDSMSPFWAMLLTVVLDSALNPVFILGLGPAPQMGIAGSAMATLIANVVSLIALVVYIYRRDLLVRLRGAEWGYLWPDPALIRVILSKGLPMGLQMIVMSASALVLIGLVNRQGVVTTAAYGVTSQIWTYIQMPALAVGAAVSAMAAQNIGAGRWDRVDRIARAGVILNLVITGAMVVLITLIDRQVLGLFLSSASPAIPIAQHIHIVVSWSFTLFGVALVLSAMMRANGIVIAPLVILFISSFPVRIGFALLGLPHLGADAIWWSFPAGSIASMILTWAYYRRGTWREAKLMVQPSADECLESVSAETEPAGRMTPTG</sequence>
<name>A0A7W9EEB3_9SPHN</name>
<comment type="caution">
    <text evidence="8">The sequence shown here is derived from an EMBL/GenBank/DDBJ whole genome shotgun (WGS) entry which is preliminary data.</text>
</comment>
<dbReference type="GO" id="GO:0042910">
    <property type="term" value="F:xenobiotic transmembrane transporter activity"/>
    <property type="evidence" value="ECO:0007669"/>
    <property type="project" value="InterPro"/>
</dbReference>
<dbReference type="CDD" id="cd13138">
    <property type="entry name" value="MATE_yoeA_like"/>
    <property type="match status" value="1"/>
</dbReference>
<protein>
    <submittedName>
        <fullName evidence="8">Putative MATE family efflux protein</fullName>
    </submittedName>
</protein>
<dbReference type="InterPro" id="IPR048279">
    <property type="entry name" value="MdtK-like"/>
</dbReference>
<evidence type="ECO:0000313" key="8">
    <source>
        <dbReference type="EMBL" id="MBB5685834.1"/>
    </source>
</evidence>
<evidence type="ECO:0000256" key="5">
    <source>
        <dbReference type="ARBA" id="ARBA00022989"/>
    </source>
</evidence>
<keyword evidence="2" id="KW-0813">Transport</keyword>
<evidence type="ECO:0000256" key="7">
    <source>
        <dbReference type="SAM" id="Phobius"/>
    </source>
</evidence>
<organism evidence="8 9">
    <name type="scientific">Sphingobium boeckii</name>
    <dbReference type="NCBI Taxonomy" id="1082345"/>
    <lineage>
        <taxon>Bacteria</taxon>
        <taxon>Pseudomonadati</taxon>
        <taxon>Pseudomonadota</taxon>
        <taxon>Alphaproteobacteria</taxon>
        <taxon>Sphingomonadales</taxon>
        <taxon>Sphingomonadaceae</taxon>
        <taxon>Sphingobium</taxon>
    </lineage>
</organism>
<keyword evidence="5 7" id="KW-1133">Transmembrane helix</keyword>
<evidence type="ECO:0000256" key="2">
    <source>
        <dbReference type="ARBA" id="ARBA00022448"/>
    </source>
</evidence>
<dbReference type="AlphaFoldDB" id="A0A7W9EEB3"/>
<reference evidence="8 9" key="1">
    <citation type="submission" date="2020-08" db="EMBL/GenBank/DDBJ databases">
        <title>Genomic Encyclopedia of Type Strains, Phase IV (KMG-IV): sequencing the most valuable type-strain genomes for metagenomic binning, comparative biology and taxonomic classification.</title>
        <authorList>
            <person name="Goeker M."/>
        </authorList>
    </citation>
    <scope>NUCLEOTIDE SEQUENCE [LARGE SCALE GENOMIC DNA]</scope>
    <source>
        <strain evidence="8 9">DSM 25079</strain>
    </source>
</reference>
<evidence type="ECO:0000256" key="3">
    <source>
        <dbReference type="ARBA" id="ARBA00022475"/>
    </source>
</evidence>
<dbReference type="NCBIfam" id="TIGR00797">
    <property type="entry name" value="matE"/>
    <property type="match status" value="1"/>
</dbReference>
<gene>
    <name evidence="8" type="ORF">FHS49_001850</name>
</gene>
<dbReference type="Pfam" id="PF01554">
    <property type="entry name" value="MatE"/>
    <property type="match status" value="2"/>
</dbReference>
<comment type="subcellular location">
    <subcellularLocation>
        <location evidence="1">Cell inner membrane</location>
        <topology evidence="1">Multi-pass membrane protein</topology>
    </subcellularLocation>
</comment>
<feature type="transmembrane region" description="Helical" evidence="7">
    <location>
        <begin position="65"/>
        <end position="88"/>
    </location>
</feature>
<feature type="transmembrane region" description="Helical" evidence="7">
    <location>
        <begin position="429"/>
        <end position="449"/>
    </location>
</feature>
<dbReference type="PIRSF" id="PIRSF006603">
    <property type="entry name" value="DinF"/>
    <property type="match status" value="1"/>
</dbReference>
<evidence type="ECO:0000313" key="9">
    <source>
        <dbReference type="Proteomes" id="UP000549617"/>
    </source>
</evidence>
<evidence type="ECO:0000256" key="1">
    <source>
        <dbReference type="ARBA" id="ARBA00004429"/>
    </source>
</evidence>
<feature type="transmembrane region" description="Helical" evidence="7">
    <location>
        <begin position="201"/>
        <end position="226"/>
    </location>
</feature>
<feature type="transmembrane region" description="Helical" evidence="7">
    <location>
        <begin position="331"/>
        <end position="350"/>
    </location>
</feature>
<dbReference type="GO" id="GO:0015297">
    <property type="term" value="F:antiporter activity"/>
    <property type="evidence" value="ECO:0007669"/>
    <property type="project" value="InterPro"/>
</dbReference>
<dbReference type="InterPro" id="IPR002528">
    <property type="entry name" value="MATE_fam"/>
</dbReference>
<dbReference type="PANTHER" id="PTHR43549:SF3">
    <property type="entry name" value="MULTIDRUG RESISTANCE PROTEIN YPNP-RELATED"/>
    <property type="match status" value="1"/>
</dbReference>
<proteinExistence type="predicted"/>
<evidence type="ECO:0000256" key="4">
    <source>
        <dbReference type="ARBA" id="ARBA00022692"/>
    </source>
</evidence>
<accession>A0A7W9EEB3</accession>
<keyword evidence="4 7" id="KW-0812">Transmembrane</keyword>
<dbReference type="EMBL" id="JACIJC010000003">
    <property type="protein sequence ID" value="MBB5685834.1"/>
    <property type="molecule type" value="Genomic_DNA"/>
</dbReference>
<dbReference type="PANTHER" id="PTHR43549">
    <property type="entry name" value="MULTIDRUG RESISTANCE PROTEIN YPNP-RELATED"/>
    <property type="match status" value="1"/>
</dbReference>
<keyword evidence="9" id="KW-1185">Reference proteome</keyword>
<keyword evidence="6 7" id="KW-0472">Membrane</keyword>
<evidence type="ECO:0000256" key="6">
    <source>
        <dbReference type="ARBA" id="ARBA00023136"/>
    </source>
</evidence>
<dbReference type="GO" id="GO:0005886">
    <property type="term" value="C:plasma membrane"/>
    <property type="evidence" value="ECO:0007669"/>
    <property type="project" value="UniProtKB-SubCell"/>
</dbReference>
<feature type="transmembrane region" description="Helical" evidence="7">
    <location>
        <begin position="398"/>
        <end position="417"/>
    </location>
</feature>
<dbReference type="RefSeq" id="WP_184017670.1">
    <property type="nucleotide sequence ID" value="NZ_JACIJC010000003.1"/>
</dbReference>
<feature type="transmembrane region" description="Helical" evidence="7">
    <location>
        <begin position="174"/>
        <end position="195"/>
    </location>
</feature>